<evidence type="ECO:0000313" key="1">
    <source>
        <dbReference type="EMBL" id="CDP13420.1"/>
    </source>
</evidence>
<proteinExistence type="predicted"/>
<accession>A0A068UY01</accession>
<keyword evidence="2" id="KW-1185">Reference proteome</keyword>
<dbReference type="Gramene" id="CDP13420">
    <property type="protein sequence ID" value="CDP13420"/>
    <property type="gene ID" value="GSCOC_T00038357001"/>
</dbReference>
<gene>
    <name evidence="1" type="ORF">GSCOC_T00038357001</name>
</gene>
<dbReference type="STRING" id="49390.A0A068UY01"/>
<dbReference type="PhylomeDB" id="A0A068UY01"/>
<dbReference type="Proteomes" id="UP000295252">
    <property type="component" value="Chromosome X"/>
</dbReference>
<name>A0A068UY01_COFCA</name>
<protein>
    <recommendedName>
        <fullName evidence="3">Reverse transcriptase domain-containing protein</fullName>
    </recommendedName>
</protein>
<evidence type="ECO:0000313" key="2">
    <source>
        <dbReference type="Proteomes" id="UP000295252"/>
    </source>
</evidence>
<evidence type="ECO:0008006" key="3">
    <source>
        <dbReference type="Google" id="ProtNLM"/>
    </source>
</evidence>
<dbReference type="EMBL" id="HG739159">
    <property type="protein sequence ID" value="CDP13420.1"/>
    <property type="molecule type" value="Genomic_DNA"/>
</dbReference>
<dbReference type="InParanoid" id="A0A068UY01"/>
<dbReference type="OMA" id="QRIMFEA"/>
<organism evidence="1 2">
    <name type="scientific">Coffea canephora</name>
    <name type="common">Robusta coffee</name>
    <dbReference type="NCBI Taxonomy" id="49390"/>
    <lineage>
        <taxon>Eukaryota</taxon>
        <taxon>Viridiplantae</taxon>
        <taxon>Streptophyta</taxon>
        <taxon>Embryophyta</taxon>
        <taxon>Tracheophyta</taxon>
        <taxon>Spermatophyta</taxon>
        <taxon>Magnoliopsida</taxon>
        <taxon>eudicotyledons</taxon>
        <taxon>Gunneridae</taxon>
        <taxon>Pentapetalae</taxon>
        <taxon>asterids</taxon>
        <taxon>lamiids</taxon>
        <taxon>Gentianales</taxon>
        <taxon>Rubiaceae</taxon>
        <taxon>Ixoroideae</taxon>
        <taxon>Gardenieae complex</taxon>
        <taxon>Bertiereae - Coffeeae clade</taxon>
        <taxon>Coffeeae</taxon>
        <taxon>Coffea</taxon>
    </lineage>
</organism>
<dbReference type="AlphaFoldDB" id="A0A068UY01"/>
<sequence>MRQFINPVLSSEQCVYLTARVTPEDIKRVMFQLKDGKAPGPDGYLAEFFKLNWNVVGNDVIAAIQYCFTFMYYQLHSTVLTLVPKVENAMHMKNFKPIACCNHGSKSRPTPRRLGRVVTVSTPTDTIP</sequence>
<dbReference type="OrthoDB" id="1934719at2759"/>
<reference evidence="2" key="1">
    <citation type="journal article" date="2014" name="Science">
        <title>The coffee genome provides insight into the convergent evolution of caffeine biosynthesis.</title>
        <authorList>
            <person name="Denoeud F."/>
            <person name="Carretero-Paulet L."/>
            <person name="Dereeper A."/>
            <person name="Droc G."/>
            <person name="Guyot R."/>
            <person name="Pietrella M."/>
            <person name="Zheng C."/>
            <person name="Alberti A."/>
            <person name="Anthony F."/>
            <person name="Aprea G."/>
            <person name="Aury J.M."/>
            <person name="Bento P."/>
            <person name="Bernard M."/>
            <person name="Bocs S."/>
            <person name="Campa C."/>
            <person name="Cenci A."/>
            <person name="Combes M.C."/>
            <person name="Crouzillat D."/>
            <person name="Da Silva C."/>
            <person name="Daddiego L."/>
            <person name="De Bellis F."/>
            <person name="Dussert S."/>
            <person name="Garsmeur O."/>
            <person name="Gayraud T."/>
            <person name="Guignon V."/>
            <person name="Jahn K."/>
            <person name="Jamilloux V."/>
            <person name="Joet T."/>
            <person name="Labadie K."/>
            <person name="Lan T."/>
            <person name="Leclercq J."/>
            <person name="Lepelley M."/>
            <person name="Leroy T."/>
            <person name="Li L.T."/>
            <person name="Librado P."/>
            <person name="Lopez L."/>
            <person name="Munoz A."/>
            <person name="Noel B."/>
            <person name="Pallavicini A."/>
            <person name="Perrotta G."/>
            <person name="Poncet V."/>
            <person name="Pot D."/>
            <person name="Priyono X."/>
            <person name="Rigoreau M."/>
            <person name="Rouard M."/>
            <person name="Rozas J."/>
            <person name="Tranchant-Dubreuil C."/>
            <person name="VanBuren R."/>
            <person name="Zhang Q."/>
            <person name="Andrade A.C."/>
            <person name="Argout X."/>
            <person name="Bertrand B."/>
            <person name="de Kochko A."/>
            <person name="Graziosi G."/>
            <person name="Henry R.J."/>
            <person name="Jayarama X."/>
            <person name="Ming R."/>
            <person name="Nagai C."/>
            <person name="Rounsley S."/>
            <person name="Sankoff D."/>
            <person name="Giuliano G."/>
            <person name="Albert V.A."/>
            <person name="Wincker P."/>
            <person name="Lashermes P."/>
        </authorList>
    </citation>
    <scope>NUCLEOTIDE SEQUENCE [LARGE SCALE GENOMIC DNA]</scope>
    <source>
        <strain evidence="2">cv. DH200-94</strain>
    </source>
</reference>